<evidence type="ECO:0008006" key="5">
    <source>
        <dbReference type="Google" id="ProtNLM"/>
    </source>
</evidence>
<feature type="region of interest" description="Disordered" evidence="1">
    <location>
        <begin position="134"/>
        <end position="167"/>
    </location>
</feature>
<feature type="chain" id="PRO_5004833194" description="DUF1748-domain-containing protein" evidence="2">
    <location>
        <begin position="21"/>
        <end position="183"/>
    </location>
</feature>
<feature type="compositionally biased region" description="Basic and acidic residues" evidence="1">
    <location>
        <begin position="139"/>
        <end position="161"/>
    </location>
</feature>
<sequence>MFGRIFHLLFDAMLVSVALSGIKRSTGLTPAVSRMPNKDLRNLMRIYLEAGEWIMDFSVVILGRSSSFERKWQAGPDDGGGVPVHSHDIGFAFEACVADSMLPWTGQRKRASGMCAAHGQKSVHIGLKPAERSAVNPKEGVKERGTAIRLPDDTGTDRHASQEPQGGRLLHVLGCPGQFDRRL</sequence>
<dbReference type="Pfam" id="PF08520">
    <property type="entry name" value="Mitofissin"/>
    <property type="match status" value="1"/>
</dbReference>
<dbReference type="Proteomes" id="UP000019462">
    <property type="component" value="Unassembled WGS sequence"/>
</dbReference>
<dbReference type="PANTHER" id="PTHR28075">
    <property type="entry name" value="CHROMOSOME 16, WHOLE GENOME SHOTGUN SEQUENCE"/>
    <property type="match status" value="1"/>
</dbReference>
<dbReference type="AlphaFoldDB" id="W3VI78"/>
<dbReference type="EMBL" id="AWNI01000016">
    <property type="protein sequence ID" value="ETS61373.1"/>
    <property type="molecule type" value="Genomic_DNA"/>
</dbReference>
<evidence type="ECO:0000256" key="2">
    <source>
        <dbReference type="SAM" id="SignalP"/>
    </source>
</evidence>
<dbReference type="HOGENOM" id="CLU_1475756_0_0_1"/>
<gene>
    <name evidence="3" type="ORF">PaG_04400</name>
</gene>
<keyword evidence="4" id="KW-1185">Reference proteome</keyword>
<accession>W3VI78</accession>
<organism evidence="3 4">
    <name type="scientific">Moesziomyces aphidis</name>
    <name type="common">Pseudozyma aphidis</name>
    <dbReference type="NCBI Taxonomy" id="84754"/>
    <lineage>
        <taxon>Eukaryota</taxon>
        <taxon>Fungi</taxon>
        <taxon>Dikarya</taxon>
        <taxon>Basidiomycota</taxon>
        <taxon>Ustilaginomycotina</taxon>
        <taxon>Ustilaginomycetes</taxon>
        <taxon>Ustilaginales</taxon>
        <taxon>Ustilaginaceae</taxon>
        <taxon>Moesziomyces</taxon>
    </lineage>
</organism>
<dbReference type="GO" id="GO:0005737">
    <property type="term" value="C:cytoplasm"/>
    <property type="evidence" value="ECO:0007669"/>
    <property type="project" value="TreeGrafter"/>
</dbReference>
<dbReference type="OrthoDB" id="16824at2759"/>
<reference evidence="3 4" key="1">
    <citation type="journal article" date="2014" name="Genome Announc.">
        <title>Genome sequence of the basidiomycetous fungus Pseudozyma aphidis DSM70725, an efficient producer of biosurfactant mannosylerythritol lipids.</title>
        <authorList>
            <person name="Lorenz S."/>
            <person name="Guenther M."/>
            <person name="Grumaz C."/>
            <person name="Rupp S."/>
            <person name="Zibek S."/>
            <person name="Sohn K."/>
        </authorList>
    </citation>
    <scope>NUCLEOTIDE SEQUENCE [LARGE SCALE GENOMIC DNA]</scope>
    <source>
        <strain evidence="4">ATCC 32657 / CBS 517.83 / DSM 70725 / JCM 10318 / NBRC 10182 / NRRL Y-7954 / St-0401</strain>
    </source>
</reference>
<dbReference type="InterPro" id="IPR013726">
    <property type="entry name" value="Mitofissin"/>
</dbReference>
<evidence type="ECO:0000256" key="1">
    <source>
        <dbReference type="SAM" id="MobiDB-lite"/>
    </source>
</evidence>
<keyword evidence="2" id="KW-0732">Signal</keyword>
<name>W3VI78_MOEAP</name>
<feature type="signal peptide" evidence="2">
    <location>
        <begin position="1"/>
        <end position="20"/>
    </location>
</feature>
<evidence type="ECO:0000313" key="3">
    <source>
        <dbReference type="EMBL" id="ETS61373.1"/>
    </source>
</evidence>
<proteinExistence type="predicted"/>
<comment type="caution">
    <text evidence="3">The sequence shown here is derived from an EMBL/GenBank/DDBJ whole genome shotgun (WGS) entry which is preliminary data.</text>
</comment>
<dbReference type="PANTHER" id="PTHR28075:SF1">
    <property type="entry name" value="DUF1748-DOMAIN-CONTAINING PROTEIN"/>
    <property type="match status" value="1"/>
</dbReference>
<protein>
    <recommendedName>
        <fullName evidence="5">DUF1748-domain-containing protein</fullName>
    </recommendedName>
</protein>
<evidence type="ECO:0000313" key="4">
    <source>
        <dbReference type="Proteomes" id="UP000019462"/>
    </source>
</evidence>